<dbReference type="AlphaFoldDB" id="A0A3P5WVT0"/>
<evidence type="ECO:0000313" key="2">
    <source>
        <dbReference type="EMBL" id="VDC25895.1"/>
    </source>
</evidence>
<protein>
    <recommendedName>
        <fullName evidence="1">IDEAL domain-containing protein</fullName>
    </recommendedName>
</protein>
<gene>
    <name evidence="2" type="ORF">FILTAD_01350</name>
</gene>
<proteinExistence type="predicted"/>
<dbReference type="Pfam" id="PF08858">
    <property type="entry name" value="IDEAL"/>
    <property type="match status" value="1"/>
</dbReference>
<dbReference type="Gene3D" id="4.10.810.10">
    <property type="entry name" value="Virus Scaffolding Protein, Chain A"/>
    <property type="match status" value="1"/>
</dbReference>
<dbReference type="InterPro" id="IPR014957">
    <property type="entry name" value="IDEAL_dom"/>
</dbReference>
<dbReference type="RefSeq" id="WP_124069736.1">
    <property type="nucleotide sequence ID" value="NZ_CBCRXF010000006.1"/>
</dbReference>
<evidence type="ECO:0000259" key="1">
    <source>
        <dbReference type="SMART" id="SM00914"/>
    </source>
</evidence>
<name>A0A3P5WVT0_9BACL</name>
<accession>A0A3P5WVT0</accession>
<dbReference type="InterPro" id="IPR027393">
    <property type="entry name" value="Virus_scaffolding_prot_C"/>
</dbReference>
<dbReference type="SMART" id="SM00914">
    <property type="entry name" value="IDEAL"/>
    <property type="match status" value="1"/>
</dbReference>
<feature type="domain" description="IDEAL" evidence="1">
    <location>
        <begin position="35"/>
        <end position="71"/>
    </location>
</feature>
<dbReference type="Proteomes" id="UP000270468">
    <property type="component" value="Unassembled WGS sequence"/>
</dbReference>
<sequence>MESNYSYAEFLKVVGKNSSTRHAEKLLNEIYLDLFLKHIHREQIKERLLTLIDISLDGRDEQSFRLYAEKLAKADEKD</sequence>
<keyword evidence="3" id="KW-1185">Reference proteome</keyword>
<organism evidence="2 3">
    <name type="scientific">Filibacter tadaridae</name>
    <dbReference type="NCBI Taxonomy" id="2483811"/>
    <lineage>
        <taxon>Bacteria</taxon>
        <taxon>Bacillati</taxon>
        <taxon>Bacillota</taxon>
        <taxon>Bacilli</taxon>
        <taxon>Bacillales</taxon>
        <taxon>Caryophanaceae</taxon>
        <taxon>Filibacter</taxon>
    </lineage>
</organism>
<evidence type="ECO:0000313" key="3">
    <source>
        <dbReference type="Proteomes" id="UP000270468"/>
    </source>
</evidence>
<reference evidence="2 3" key="1">
    <citation type="submission" date="2018-11" db="EMBL/GenBank/DDBJ databases">
        <authorList>
            <person name="Criscuolo A."/>
        </authorList>
    </citation>
    <scope>NUCLEOTIDE SEQUENCE [LARGE SCALE GENOMIC DNA]</scope>
    <source>
        <strain evidence="2">ATB-66</strain>
    </source>
</reference>
<dbReference type="EMBL" id="UXAV01000036">
    <property type="protein sequence ID" value="VDC25895.1"/>
    <property type="molecule type" value="Genomic_DNA"/>
</dbReference>
<dbReference type="OrthoDB" id="2660250at2"/>